<organism evidence="1 2">
    <name type="scientific">Dactylosporangium maewongense</name>
    <dbReference type="NCBI Taxonomy" id="634393"/>
    <lineage>
        <taxon>Bacteria</taxon>
        <taxon>Bacillati</taxon>
        <taxon>Actinomycetota</taxon>
        <taxon>Actinomycetes</taxon>
        <taxon>Micromonosporales</taxon>
        <taxon>Micromonosporaceae</taxon>
        <taxon>Dactylosporangium</taxon>
    </lineage>
</organism>
<name>A0ABN2B3Y0_9ACTN</name>
<dbReference type="Proteomes" id="UP001501470">
    <property type="component" value="Unassembled WGS sequence"/>
</dbReference>
<dbReference type="InterPro" id="IPR036628">
    <property type="entry name" value="Clp_N_dom_sf"/>
</dbReference>
<keyword evidence="1" id="KW-0378">Hydrolase</keyword>
<keyword evidence="1" id="KW-0645">Protease</keyword>
<evidence type="ECO:0000313" key="2">
    <source>
        <dbReference type="Proteomes" id="UP001501470"/>
    </source>
</evidence>
<dbReference type="GO" id="GO:0006508">
    <property type="term" value="P:proteolysis"/>
    <property type="evidence" value="ECO:0007669"/>
    <property type="project" value="UniProtKB-KW"/>
</dbReference>
<proteinExistence type="predicted"/>
<gene>
    <name evidence="1" type="ORF">GCM10009827_059360</name>
</gene>
<sequence>MFRGSHPDLCRTMGRAVLRARELGHPRTGSEHLLLALTTGTDEVAAVLARHGATEPAILDAVCRAAPLGAGVADDRQVLASLGLDIDRLLEGVTPTALDRVTWREPLLPLGAAKARRWSAQKRPPMGLDAQAAFEASLRLALARRERDHRTEHLAFALTALDPGAAWTLDTAGVDIAGLLADLGRSFPPPRRNLILRADRRLWHRSRRNDLVARYQRTTGRTATSPGALPAVIAGQTM</sequence>
<dbReference type="GO" id="GO:0008233">
    <property type="term" value="F:peptidase activity"/>
    <property type="evidence" value="ECO:0007669"/>
    <property type="project" value="UniProtKB-KW"/>
</dbReference>
<dbReference type="Gene3D" id="1.10.1780.10">
    <property type="entry name" value="Clp, N-terminal domain"/>
    <property type="match status" value="2"/>
</dbReference>
<evidence type="ECO:0000313" key="1">
    <source>
        <dbReference type="EMBL" id="GAA1533445.1"/>
    </source>
</evidence>
<protein>
    <submittedName>
        <fullName evidence="1">Clp protease N-terminal domain-containing protein</fullName>
    </submittedName>
</protein>
<accession>A0ABN2B3Y0</accession>
<reference evidence="1 2" key="1">
    <citation type="journal article" date="2019" name="Int. J. Syst. Evol. Microbiol.">
        <title>The Global Catalogue of Microorganisms (GCM) 10K type strain sequencing project: providing services to taxonomists for standard genome sequencing and annotation.</title>
        <authorList>
            <consortium name="The Broad Institute Genomics Platform"/>
            <consortium name="The Broad Institute Genome Sequencing Center for Infectious Disease"/>
            <person name="Wu L."/>
            <person name="Ma J."/>
        </authorList>
    </citation>
    <scope>NUCLEOTIDE SEQUENCE [LARGE SCALE GENOMIC DNA]</scope>
    <source>
        <strain evidence="1 2">JCM 15933</strain>
    </source>
</reference>
<dbReference type="EMBL" id="BAAAQD010000012">
    <property type="protein sequence ID" value="GAA1533445.1"/>
    <property type="molecule type" value="Genomic_DNA"/>
</dbReference>
<comment type="caution">
    <text evidence="1">The sequence shown here is derived from an EMBL/GenBank/DDBJ whole genome shotgun (WGS) entry which is preliminary data.</text>
</comment>
<dbReference type="RefSeq" id="WP_344505563.1">
    <property type="nucleotide sequence ID" value="NZ_BAAAQD010000012.1"/>
</dbReference>
<dbReference type="SUPFAM" id="SSF81923">
    <property type="entry name" value="Double Clp-N motif"/>
    <property type="match status" value="1"/>
</dbReference>
<keyword evidence="2" id="KW-1185">Reference proteome</keyword>